<dbReference type="InterPro" id="IPR016140">
    <property type="entry name" value="Bifunc_inhib/LTP/seed_store"/>
</dbReference>
<dbReference type="AlphaFoldDB" id="A0A4S8JDA0"/>
<name>A0A4S8JDA0_MUSBA</name>
<proteinExistence type="predicted"/>
<dbReference type="EMBL" id="PYDT01000005">
    <property type="protein sequence ID" value="THU59813.1"/>
    <property type="molecule type" value="Genomic_DNA"/>
</dbReference>
<dbReference type="Gene3D" id="1.10.110.10">
    <property type="entry name" value="Plant lipid-transfer and hydrophobic proteins"/>
    <property type="match status" value="1"/>
</dbReference>
<reference evidence="3 4" key="1">
    <citation type="journal article" date="2019" name="Nat. Plants">
        <title>Genome sequencing of Musa balbisiana reveals subgenome evolution and function divergence in polyploid bananas.</title>
        <authorList>
            <person name="Yao X."/>
        </authorList>
    </citation>
    <scope>NUCLEOTIDE SEQUENCE [LARGE SCALE GENOMIC DNA]</scope>
    <source>
        <strain evidence="4">cv. DH-PKW</strain>
        <tissue evidence="3">Leaves</tissue>
    </source>
</reference>
<dbReference type="InterPro" id="IPR036312">
    <property type="entry name" value="Bifun_inhib/LTP/seed_sf"/>
</dbReference>
<dbReference type="Proteomes" id="UP000317650">
    <property type="component" value="Chromosome 7"/>
</dbReference>
<sequence length="141" mass="14988">MAERRLPFFVVLIVALAMSSALLGGAPVRAQQMCGADLGLLLSLCRAYVVPGPRKDPSKECCTEVQKADIVCLCKNIPSEVEKKISMENAVYVAKCCGKSVPSGTKCGSKLSPHPIVYACLVFLGSSFDCRLVAGYTVPMA</sequence>
<feature type="chain" id="PRO_5020614365" description="Bifunctional inhibitor/plant lipid transfer protein/seed storage helical domain-containing protein" evidence="1">
    <location>
        <begin position="22"/>
        <end position="141"/>
    </location>
</feature>
<evidence type="ECO:0000259" key="2">
    <source>
        <dbReference type="Pfam" id="PF14368"/>
    </source>
</evidence>
<dbReference type="PANTHER" id="PTHR33286">
    <property type="entry name" value="BIFUNCTIONAL INHIBITOR/LIPID-TRANSFER PROTEIN/SEED STORAGE 2S ALBUMIN SUPERFAMILY PROTEIN"/>
    <property type="match status" value="1"/>
</dbReference>
<dbReference type="InterPro" id="IPR044741">
    <property type="entry name" value="NsLTP-like"/>
</dbReference>
<dbReference type="CDD" id="cd04660">
    <property type="entry name" value="nsLTP_like"/>
    <property type="match status" value="1"/>
</dbReference>
<protein>
    <recommendedName>
        <fullName evidence="2">Bifunctional inhibitor/plant lipid transfer protein/seed storage helical domain-containing protein</fullName>
    </recommendedName>
</protein>
<evidence type="ECO:0000256" key="1">
    <source>
        <dbReference type="SAM" id="SignalP"/>
    </source>
</evidence>
<feature type="signal peptide" evidence="1">
    <location>
        <begin position="1"/>
        <end position="21"/>
    </location>
</feature>
<dbReference type="STRING" id="52838.A0A4S8JDA0"/>
<dbReference type="SUPFAM" id="SSF47699">
    <property type="entry name" value="Bifunctional inhibitor/lipid-transfer protein/seed storage 2S albumin"/>
    <property type="match status" value="1"/>
</dbReference>
<comment type="caution">
    <text evidence="3">The sequence shown here is derived from an EMBL/GenBank/DDBJ whole genome shotgun (WGS) entry which is preliminary data.</text>
</comment>
<evidence type="ECO:0000313" key="4">
    <source>
        <dbReference type="Proteomes" id="UP000317650"/>
    </source>
</evidence>
<dbReference type="PANTHER" id="PTHR33286:SF1">
    <property type="entry name" value="OS01G0800600 PROTEIN"/>
    <property type="match status" value="1"/>
</dbReference>
<keyword evidence="1" id="KW-0732">Signal</keyword>
<dbReference type="Pfam" id="PF14368">
    <property type="entry name" value="LTP_2"/>
    <property type="match status" value="1"/>
</dbReference>
<accession>A0A4S8JDA0</accession>
<gene>
    <name evidence="3" type="ORF">C4D60_Mb07t06000</name>
</gene>
<keyword evidence="4" id="KW-1185">Reference proteome</keyword>
<organism evidence="3 4">
    <name type="scientific">Musa balbisiana</name>
    <name type="common">Banana</name>
    <dbReference type="NCBI Taxonomy" id="52838"/>
    <lineage>
        <taxon>Eukaryota</taxon>
        <taxon>Viridiplantae</taxon>
        <taxon>Streptophyta</taxon>
        <taxon>Embryophyta</taxon>
        <taxon>Tracheophyta</taxon>
        <taxon>Spermatophyta</taxon>
        <taxon>Magnoliopsida</taxon>
        <taxon>Liliopsida</taxon>
        <taxon>Zingiberales</taxon>
        <taxon>Musaceae</taxon>
        <taxon>Musa</taxon>
    </lineage>
</organism>
<feature type="domain" description="Bifunctional inhibitor/plant lipid transfer protein/seed storage helical" evidence="2">
    <location>
        <begin position="16"/>
        <end position="107"/>
    </location>
</feature>
<evidence type="ECO:0000313" key="3">
    <source>
        <dbReference type="EMBL" id="THU59813.1"/>
    </source>
</evidence>